<accession>A0ABS1EBG6</accession>
<protein>
    <submittedName>
        <fullName evidence="2">Acyl-CoA/acyl-ACP dehydrogenase</fullName>
    </submittedName>
</protein>
<dbReference type="Gene3D" id="1.20.140.10">
    <property type="entry name" value="Butyryl-CoA Dehydrogenase, subunit A, domain 3"/>
    <property type="match status" value="1"/>
</dbReference>
<dbReference type="InterPro" id="IPR009100">
    <property type="entry name" value="AcylCoA_DH/oxidase_NM_dom_sf"/>
</dbReference>
<evidence type="ECO:0000259" key="1">
    <source>
        <dbReference type="Pfam" id="PF02771"/>
    </source>
</evidence>
<sequence length="408" mass="43914">MQLCQQPGPNPHQSRTAAFCLSLYLYPPVRNTVVSQTTRTTTLIESVAALVKTELAPLTNAIDQEGLYPADFLHKLGALGGFASAIPKAYGGLELGLDSQIDITSLVGRECGSTAFLTWCQSTCAWYLLHAPNETVRARYLPQVAQGKLLAGTGMSNTVKHLAGIEKIHLSAVREGDGYIVSGSLPWVSNIGKDHLAIVAASVGEEGYIMFAVRGDTEGLSLNPCPEFSGLEGTQTLNMRFRNVRIQADDVLAQPDQFKSFIARIKAGFVLGQLGMGFGIIEGSLKTIRESNVTTSHVNVYLDEQGEDIATKFEALRNQVSSLAPQAENGTALILDILRARANGSEATLAAAQSALLHAGAKGYLMRHPAQRRLREAIFVAIVTPALKHLRKEIHDIEQAQQAKAEAA</sequence>
<dbReference type="EMBL" id="JAENGP010000003">
    <property type="protein sequence ID" value="MBK1780363.1"/>
    <property type="molecule type" value="Genomic_DNA"/>
</dbReference>
<organism evidence="2 3">
    <name type="scientific">Advenella mandrilli</name>
    <dbReference type="NCBI Taxonomy" id="2800330"/>
    <lineage>
        <taxon>Bacteria</taxon>
        <taxon>Pseudomonadati</taxon>
        <taxon>Pseudomonadota</taxon>
        <taxon>Betaproteobacteria</taxon>
        <taxon>Burkholderiales</taxon>
        <taxon>Alcaligenaceae</taxon>
    </lineage>
</organism>
<dbReference type="InterPro" id="IPR013786">
    <property type="entry name" value="AcylCoA_DH/ox_N"/>
</dbReference>
<keyword evidence="3" id="KW-1185">Reference proteome</keyword>
<dbReference type="Pfam" id="PF02771">
    <property type="entry name" value="Acyl-CoA_dh_N"/>
    <property type="match status" value="1"/>
</dbReference>
<dbReference type="PANTHER" id="PTHR43884">
    <property type="entry name" value="ACYL-COA DEHYDROGENASE"/>
    <property type="match status" value="1"/>
</dbReference>
<dbReference type="Gene3D" id="2.40.110.10">
    <property type="entry name" value="Butyryl-CoA Dehydrogenase, subunit A, domain 2"/>
    <property type="match status" value="1"/>
</dbReference>
<comment type="caution">
    <text evidence="2">The sequence shown here is derived from an EMBL/GenBank/DDBJ whole genome shotgun (WGS) entry which is preliminary data.</text>
</comment>
<dbReference type="Proteomes" id="UP000635316">
    <property type="component" value="Unassembled WGS sequence"/>
</dbReference>
<feature type="domain" description="Acyl-CoA dehydrogenase/oxidase N-terminal" evidence="1">
    <location>
        <begin position="41"/>
        <end position="148"/>
    </location>
</feature>
<dbReference type="SUPFAM" id="SSF47203">
    <property type="entry name" value="Acyl-CoA dehydrogenase C-terminal domain-like"/>
    <property type="match status" value="1"/>
</dbReference>
<dbReference type="PANTHER" id="PTHR43884:SF12">
    <property type="entry name" value="ISOVALERYL-COA DEHYDROGENASE, MITOCHONDRIAL-RELATED"/>
    <property type="match status" value="1"/>
</dbReference>
<dbReference type="InterPro" id="IPR036250">
    <property type="entry name" value="AcylCo_DH-like_C"/>
</dbReference>
<dbReference type="SUPFAM" id="SSF56645">
    <property type="entry name" value="Acyl-CoA dehydrogenase NM domain-like"/>
    <property type="match status" value="1"/>
</dbReference>
<proteinExistence type="predicted"/>
<reference evidence="2 3" key="1">
    <citation type="submission" date="2020-12" db="EMBL/GenBank/DDBJ databases">
        <authorList>
            <person name="Lu T."/>
            <person name="Wang Q."/>
            <person name="Han X."/>
        </authorList>
    </citation>
    <scope>NUCLEOTIDE SEQUENCE [LARGE SCALE GENOMIC DNA]</scope>
    <source>
        <strain evidence="2 3">WQ 585</strain>
    </source>
</reference>
<dbReference type="InterPro" id="IPR037069">
    <property type="entry name" value="AcylCoA_DH/ox_N_sf"/>
</dbReference>
<dbReference type="InterPro" id="IPR046373">
    <property type="entry name" value="Acyl-CoA_Oxase/DH_mid-dom_sf"/>
</dbReference>
<gene>
    <name evidence="2" type="ORF">JHL22_03960</name>
</gene>
<evidence type="ECO:0000313" key="2">
    <source>
        <dbReference type="EMBL" id="MBK1780363.1"/>
    </source>
</evidence>
<name>A0ABS1EBG6_9BURK</name>
<evidence type="ECO:0000313" key="3">
    <source>
        <dbReference type="Proteomes" id="UP000635316"/>
    </source>
</evidence>
<dbReference type="Gene3D" id="1.10.540.10">
    <property type="entry name" value="Acyl-CoA dehydrogenase/oxidase, N-terminal domain"/>
    <property type="match status" value="1"/>
</dbReference>
<dbReference type="PIRSF" id="PIRSF016578">
    <property type="entry name" value="HsaA"/>
    <property type="match status" value="1"/>
</dbReference>